<dbReference type="SMART" id="SM00774">
    <property type="entry name" value="WRKY"/>
    <property type="match status" value="1"/>
</dbReference>
<dbReference type="GO" id="GO:0043565">
    <property type="term" value="F:sequence-specific DNA binding"/>
    <property type="evidence" value="ECO:0007669"/>
    <property type="project" value="InterPro"/>
</dbReference>
<dbReference type="SUPFAM" id="SSF118290">
    <property type="entry name" value="WRKY DNA-binding domain"/>
    <property type="match status" value="1"/>
</dbReference>
<feature type="domain" description="WRKY" evidence="7">
    <location>
        <begin position="106"/>
        <end position="169"/>
    </location>
</feature>
<dbReference type="InterPro" id="IPR036576">
    <property type="entry name" value="WRKY_dom_sf"/>
</dbReference>
<evidence type="ECO:0000256" key="4">
    <source>
        <dbReference type="ARBA" id="ARBA00023163"/>
    </source>
</evidence>
<evidence type="ECO:0000313" key="8">
    <source>
        <dbReference type="EMBL" id="GKV04322.1"/>
    </source>
</evidence>
<comment type="subcellular location">
    <subcellularLocation>
        <location evidence="1">Nucleus</location>
    </subcellularLocation>
</comment>
<dbReference type="Pfam" id="PF03106">
    <property type="entry name" value="WRKY"/>
    <property type="match status" value="1"/>
</dbReference>
<evidence type="ECO:0000256" key="2">
    <source>
        <dbReference type="ARBA" id="ARBA00023015"/>
    </source>
</evidence>
<feature type="region of interest" description="Disordered" evidence="6">
    <location>
        <begin position="229"/>
        <end position="253"/>
    </location>
</feature>
<accession>A0AAV5IR09</accession>
<sequence>MECRNLYGDLRKVIEELVRGRESANELKDLLMKSSGAPDLVLVEKILNSFANSIARLSSGRDQSDEVSQNLRIKPEDSGDSIKSSVKKDGRGCYKRRKYSESWSTETPTLSDDGYAWRKYGQKDILKAKHPRSYFRCTHKPDQGCQATKQVQKIEDDPPKYRITYYGHHTCSNLLKSSQLMLDSTSQEDSILLNFETGASPVPTFAATAAVIKPESPFIPSLSSVKREYKDDVQSEHTHHQSSSTTTSDYLVSPDITSGGGMMGLPDYGDVFSGVVDDVLHQFEF</sequence>
<dbReference type="Proteomes" id="UP001054252">
    <property type="component" value="Unassembled WGS sequence"/>
</dbReference>
<evidence type="ECO:0000256" key="3">
    <source>
        <dbReference type="ARBA" id="ARBA00023125"/>
    </source>
</evidence>
<feature type="compositionally biased region" description="Basic and acidic residues" evidence="6">
    <location>
        <begin position="229"/>
        <end position="239"/>
    </location>
</feature>
<keyword evidence="9" id="KW-1185">Reference proteome</keyword>
<dbReference type="PANTHER" id="PTHR31282">
    <property type="entry name" value="WRKY TRANSCRIPTION FACTOR 21-RELATED"/>
    <property type="match status" value="1"/>
</dbReference>
<dbReference type="EMBL" id="BPVZ01000021">
    <property type="protein sequence ID" value="GKV04322.1"/>
    <property type="molecule type" value="Genomic_DNA"/>
</dbReference>
<name>A0AAV5IR09_9ROSI</name>
<keyword evidence="5" id="KW-0539">Nucleus</keyword>
<proteinExistence type="predicted"/>
<evidence type="ECO:0000256" key="5">
    <source>
        <dbReference type="ARBA" id="ARBA00023242"/>
    </source>
</evidence>
<evidence type="ECO:0000256" key="1">
    <source>
        <dbReference type="ARBA" id="ARBA00004123"/>
    </source>
</evidence>
<dbReference type="Gene3D" id="2.20.25.80">
    <property type="entry name" value="WRKY domain"/>
    <property type="match status" value="1"/>
</dbReference>
<keyword evidence="3" id="KW-0238">DNA-binding</keyword>
<dbReference type="InterPro" id="IPR044810">
    <property type="entry name" value="WRKY_plant"/>
</dbReference>
<evidence type="ECO:0000259" key="7">
    <source>
        <dbReference type="PROSITE" id="PS50811"/>
    </source>
</evidence>
<dbReference type="GO" id="GO:0005634">
    <property type="term" value="C:nucleus"/>
    <property type="evidence" value="ECO:0007669"/>
    <property type="project" value="UniProtKB-SubCell"/>
</dbReference>
<organism evidence="8 9">
    <name type="scientific">Rubroshorea leprosula</name>
    <dbReference type="NCBI Taxonomy" id="152421"/>
    <lineage>
        <taxon>Eukaryota</taxon>
        <taxon>Viridiplantae</taxon>
        <taxon>Streptophyta</taxon>
        <taxon>Embryophyta</taxon>
        <taxon>Tracheophyta</taxon>
        <taxon>Spermatophyta</taxon>
        <taxon>Magnoliopsida</taxon>
        <taxon>eudicotyledons</taxon>
        <taxon>Gunneridae</taxon>
        <taxon>Pentapetalae</taxon>
        <taxon>rosids</taxon>
        <taxon>malvids</taxon>
        <taxon>Malvales</taxon>
        <taxon>Dipterocarpaceae</taxon>
        <taxon>Rubroshorea</taxon>
    </lineage>
</organism>
<dbReference type="AlphaFoldDB" id="A0AAV5IR09"/>
<reference evidence="8 9" key="1">
    <citation type="journal article" date="2021" name="Commun. Biol.">
        <title>The genome of Shorea leprosula (Dipterocarpaceae) highlights the ecological relevance of drought in aseasonal tropical rainforests.</title>
        <authorList>
            <person name="Ng K.K.S."/>
            <person name="Kobayashi M.J."/>
            <person name="Fawcett J.A."/>
            <person name="Hatakeyama M."/>
            <person name="Paape T."/>
            <person name="Ng C.H."/>
            <person name="Ang C.C."/>
            <person name="Tnah L.H."/>
            <person name="Lee C.T."/>
            <person name="Nishiyama T."/>
            <person name="Sese J."/>
            <person name="O'Brien M.J."/>
            <person name="Copetti D."/>
            <person name="Mohd Noor M.I."/>
            <person name="Ong R.C."/>
            <person name="Putra M."/>
            <person name="Sireger I.Z."/>
            <person name="Indrioko S."/>
            <person name="Kosugi Y."/>
            <person name="Izuno A."/>
            <person name="Isagi Y."/>
            <person name="Lee S.L."/>
            <person name="Shimizu K.K."/>
        </authorList>
    </citation>
    <scope>NUCLEOTIDE SEQUENCE [LARGE SCALE GENOMIC DNA]</scope>
    <source>
        <strain evidence="8">214</strain>
    </source>
</reference>
<evidence type="ECO:0000313" key="9">
    <source>
        <dbReference type="Proteomes" id="UP001054252"/>
    </source>
</evidence>
<keyword evidence="4" id="KW-0804">Transcription</keyword>
<keyword evidence="2" id="KW-0805">Transcription regulation</keyword>
<protein>
    <recommendedName>
        <fullName evidence="7">WRKY domain-containing protein</fullName>
    </recommendedName>
</protein>
<dbReference type="GO" id="GO:0003700">
    <property type="term" value="F:DNA-binding transcription factor activity"/>
    <property type="evidence" value="ECO:0007669"/>
    <property type="project" value="InterPro"/>
</dbReference>
<dbReference type="InterPro" id="IPR003657">
    <property type="entry name" value="WRKY_dom"/>
</dbReference>
<evidence type="ECO:0000256" key="6">
    <source>
        <dbReference type="SAM" id="MobiDB-lite"/>
    </source>
</evidence>
<comment type="caution">
    <text evidence="8">The sequence shown here is derived from an EMBL/GenBank/DDBJ whole genome shotgun (WGS) entry which is preliminary data.</text>
</comment>
<gene>
    <name evidence="8" type="ORF">SLEP1_g16491</name>
</gene>
<dbReference type="PROSITE" id="PS50811">
    <property type="entry name" value="WRKY"/>
    <property type="match status" value="1"/>
</dbReference>